<dbReference type="PANTHER" id="PTHR14167">
    <property type="entry name" value="SH3 DOMAIN-CONTAINING"/>
    <property type="match status" value="1"/>
</dbReference>
<dbReference type="PROSITE" id="PS50002">
    <property type="entry name" value="SH3"/>
    <property type="match status" value="2"/>
</dbReference>
<evidence type="ECO:0000256" key="5">
    <source>
        <dbReference type="ARBA" id="ARBA00022771"/>
    </source>
</evidence>
<comment type="caution">
    <text evidence="13">The sequence shown here is derived from an EMBL/GenBank/DDBJ whole genome shotgun (WGS) entry which is preliminary data.</text>
</comment>
<feature type="region of interest" description="Disordered" evidence="10">
    <location>
        <begin position="373"/>
        <end position="440"/>
    </location>
</feature>
<accession>A0AAV4IZ24</accession>
<evidence type="ECO:0000256" key="10">
    <source>
        <dbReference type="SAM" id="MobiDB-lite"/>
    </source>
</evidence>
<dbReference type="InterPro" id="IPR017907">
    <property type="entry name" value="Znf_RING_CS"/>
</dbReference>
<keyword evidence="14" id="KW-1185">Reference proteome</keyword>
<dbReference type="InterPro" id="IPR013083">
    <property type="entry name" value="Znf_RING/FYVE/PHD"/>
</dbReference>
<comment type="similarity">
    <text evidence="1">Belongs to the SH3RF family.</text>
</comment>
<dbReference type="SMART" id="SM00184">
    <property type="entry name" value="RING"/>
    <property type="match status" value="1"/>
</dbReference>
<dbReference type="InterPro" id="IPR018957">
    <property type="entry name" value="Znf_C3HC4_RING-type"/>
</dbReference>
<dbReference type="GO" id="GO:0016567">
    <property type="term" value="P:protein ubiquitination"/>
    <property type="evidence" value="ECO:0007669"/>
    <property type="project" value="TreeGrafter"/>
</dbReference>
<reference evidence="13 14" key="1">
    <citation type="journal article" date="2021" name="Elife">
        <title>Chloroplast acquisition without the gene transfer in kleptoplastic sea slugs, Plakobranchus ocellatus.</title>
        <authorList>
            <person name="Maeda T."/>
            <person name="Takahashi S."/>
            <person name="Yoshida T."/>
            <person name="Shimamura S."/>
            <person name="Takaki Y."/>
            <person name="Nagai Y."/>
            <person name="Toyoda A."/>
            <person name="Suzuki Y."/>
            <person name="Arimoto A."/>
            <person name="Ishii H."/>
            <person name="Satoh N."/>
            <person name="Nishiyama T."/>
            <person name="Hasebe M."/>
            <person name="Maruyama T."/>
            <person name="Minagawa J."/>
            <person name="Obokata J."/>
            <person name="Shigenobu S."/>
        </authorList>
    </citation>
    <scope>NUCLEOTIDE SEQUENCE [LARGE SCALE GENOMIC DNA]</scope>
</reference>
<dbReference type="PANTHER" id="PTHR14167:SF51">
    <property type="entry name" value="RING-TYPE E3 UBIQUITIN TRANSFERASE"/>
    <property type="match status" value="1"/>
</dbReference>
<dbReference type="SUPFAM" id="SSF57850">
    <property type="entry name" value="RING/U-box"/>
    <property type="match status" value="1"/>
</dbReference>
<feature type="domain" description="SH3" evidence="11">
    <location>
        <begin position="484"/>
        <end position="545"/>
    </location>
</feature>
<feature type="compositionally biased region" description="Low complexity" evidence="10">
    <location>
        <begin position="93"/>
        <end position="103"/>
    </location>
</feature>
<dbReference type="Gene3D" id="2.30.30.40">
    <property type="entry name" value="SH3 Domains"/>
    <property type="match status" value="3"/>
</dbReference>
<sequence length="817" mass="86944">MDEKQINELIECPVCLDRMDQTCKVLRCQHTFCRRCLDEILSTKLELRCPECRALVTESLDALPTNILVMRILEGLKTKGVKPHGHSNGGRTPVAPRVAASSSSRREPLLSHFSRQLSLYINCSDLSFKKGDIINLKRQIDDNWFQGELAGAVGHLPANFVHDETLTVIRRVDENWLEGRKGDKIGIFPIVFVELNDTAKILISTKSNRSILQQPAPLPSTPSTSSATLVTLTTTSSVASVATALTTDTSNSAPGTPQRSTLSPSGAESPSARPPVPELVVSQSSASRDESPVSATPQVNSQQASTAATESSLVTSLPSSECSVVSPSSPGEPLAVCAQGQGNQTATSSITAVSSSSLSEVIAAAADLPGTENDCVPLDKSDSPSQPNKRHSFTHLSCSSSPLSSGAQQNRHSTEITLPSEFGSVQSGSSSISPAPASTATEVMTLDTTETYLKSAPVSPKQRPSASPTSAVLSDSSVDHSNTLTAPVYTALYSYRPQKDDELELTKGDQYTVTEKCQDGWFKGACLRTGQSGVFPGNYVHISRYDQDYKFVYVSYVSASMPDTRRISKIEDTTVTSKAQRSKSPSVPAPLRSHSHPATSSMLSSGNTGRFHHATPFLPSSSPSSHLAGISLSSKPCFPTPPATSQSHHGLHWSSQPMPSLASIAAQPMPSLASLSAQPMPSLASVASMCASASITSPPNVVMAPSHHSALPLEKEKKEKKEKEKKGLHKLFAGKGKKNKHVPPEPADNSSTMAVLCFDNVAHVRSGSYPAENFMSAGDTSSLLGTSHTRKATSFDAVNIAVPPVPAKPRPKPTYRE</sequence>
<dbReference type="Gene3D" id="3.30.40.10">
    <property type="entry name" value="Zinc/RING finger domain, C3HC4 (zinc finger)"/>
    <property type="match status" value="1"/>
</dbReference>
<evidence type="ECO:0000256" key="9">
    <source>
        <dbReference type="PROSITE-ProRule" id="PRU00192"/>
    </source>
</evidence>
<evidence type="ECO:0000256" key="8">
    <source>
        <dbReference type="PROSITE-ProRule" id="PRU00175"/>
    </source>
</evidence>
<keyword evidence="6" id="KW-0862">Zinc</keyword>
<dbReference type="InterPro" id="IPR036028">
    <property type="entry name" value="SH3-like_dom_sf"/>
</dbReference>
<proteinExistence type="inferred from homology"/>
<keyword evidence="3" id="KW-0479">Metal-binding</keyword>
<dbReference type="Proteomes" id="UP000762676">
    <property type="component" value="Unassembled WGS sequence"/>
</dbReference>
<protein>
    <submittedName>
        <fullName evidence="13">SH3 domain containing ring finger 1</fullName>
    </submittedName>
</protein>
<dbReference type="InterPro" id="IPR001452">
    <property type="entry name" value="SH3_domain"/>
</dbReference>
<evidence type="ECO:0000313" key="14">
    <source>
        <dbReference type="Proteomes" id="UP000762676"/>
    </source>
</evidence>
<feature type="compositionally biased region" description="Low complexity" evidence="10">
    <location>
        <begin position="301"/>
        <end position="334"/>
    </location>
</feature>
<dbReference type="SMART" id="SM00326">
    <property type="entry name" value="SH3"/>
    <property type="match status" value="2"/>
</dbReference>
<dbReference type="Pfam" id="PF00018">
    <property type="entry name" value="SH3_1"/>
    <property type="match status" value="1"/>
</dbReference>
<dbReference type="InterPro" id="IPR001841">
    <property type="entry name" value="Znf_RING"/>
</dbReference>
<feature type="compositionally biased region" description="Polar residues" evidence="10">
    <location>
        <begin position="251"/>
        <end position="268"/>
    </location>
</feature>
<keyword evidence="7" id="KW-0832">Ubl conjugation</keyword>
<feature type="non-terminal residue" evidence="13">
    <location>
        <position position="817"/>
    </location>
</feature>
<evidence type="ECO:0000313" key="13">
    <source>
        <dbReference type="EMBL" id="GFS15779.1"/>
    </source>
</evidence>
<dbReference type="GO" id="GO:0008270">
    <property type="term" value="F:zinc ion binding"/>
    <property type="evidence" value="ECO:0007669"/>
    <property type="project" value="UniProtKB-KW"/>
</dbReference>
<feature type="domain" description="SH3" evidence="11">
    <location>
        <begin position="104"/>
        <end position="166"/>
    </location>
</feature>
<evidence type="ECO:0000256" key="1">
    <source>
        <dbReference type="ARBA" id="ARBA00008649"/>
    </source>
</evidence>
<keyword evidence="4" id="KW-0677">Repeat</keyword>
<feature type="compositionally biased region" description="Polar residues" evidence="10">
    <location>
        <begin position="573"/>
        <end position="585"/>
    </location>
</feature>
<feature type="compositionally biased region" description="Basic and acidic residues" evidence="10">
    <location>
        <begin position="713"/>
        <end position="725"/>
    </location>
</feature>
<organism evidence="13 14">
    <name type="scientific">Elysia marginata</name>
    <dbReference type="NCBI Taxonomy" id="1093978"/>
    <lineage>
        <taxon>Eukaryota</taxon>
        <taxon>Metazoa</taxon>
        <taxon>Spiralia</taxon>
        <taxon>Lophotrochozoa</taxon>
        <taxon>Mollusca</taxon>
        <taxon>Gastropoda</taxon>
        <taxon>Heterobranchia</taxon>
        <taxon>Euthyneura</taxon>
        <taxon>Panpulmonata</taxon>
        <taxon>Sacoglossa</taxon>
        <taxon>Placobranchoidea</taxon>
        <taxon>Plakobranchidae</taxon>
        <taxon>Elysia</taxon>
    </lineage>
</organism>
<dbReference type="GO" id="GO:0032436">
    <property type="term" value="P:positive regulation of proteasomal ubiquitin-dependent protein catabolic process"/>
    <property type="evidence" value="ECO:0007669"/>
    <property type="project" value="TreeGrafter"/>
</dbReference>
<dbReference type="FunFam" id="2.30.30.40:FF:000001">
    <property type="entry name" value="Sorbin and SH3 domain-containing protein 1 isoform 2"/>
    <property type="match status" value="1"/>
</dbReference>
<dbReference type="Pfam" id="PF00097">
    <property type="entry name" value="zf-C3HC4"/>
    <property type="match status" value="1"/>
</dbReference>
<dbReference type="GO" id="GO:0046330">
    <property type="term" value="P:positive regulation of JNK cascade"/>
    <property type="evidence" value="ECO:0007669"/>
    <property type="project" value="TreeGrafter"/>
</dbReference>
<feature type="region of interest" description="Disordered" evidence="10">
    <location>
        <begin position="245"/>
        <end position="340"/>
    </location>
</feature>
<evidence type="ECO:0000256" key="2">
    <source>
        <dbReference type="ARBA" id="ARBA00022443"/>
    </source>
</evidence>
<feature type="compositionally biased region" description="Polar residues" evidence="10">
    <location>
        <begin position="462"/>
        <end position="478"/>
    </location>
</feature>
<evidence type="ECO:0000256" key="4">
    <source>
        <dbReference type="ARBA" id="ARBA00022737"/>
    </source>
</evidence>
<name>A0AAV4IZ24_9GAST</name>
<feature type="compositionally biased region" description="Low complexity" evidence="10">
    <location>
        <begin position="419"/>
        <end position="440"/>
    </location>
</feature>
<dbReference type="FunFam" id="3.30.40.10:FF:000077">
    <property type="entry name" value="E3 ubiquitin-protein ligase SH3RF1 isoform X1"/>
    <property type="match status" value="1"/>
</dbReference>
<feature type="domain" description="RING-type" evidence="12">
    <location>
        <begin position="12"/>
        <end position="53"/>
    </location>
</feature>
<evidence type="ECO:0000256" key="6">
    <source>
        <dbReference type="ARBA" id="ARBA00022833"/>
    </source>
</evidence>
<evidence type="ECO:0000256" key="7">
    <source>
        <dbReference type="ARBA" id="ARBA00022843"/>
    </source>
</evidence>
<keyword evidence="2 9" id="KW-0728">SH3 domain</keyword>
<dbReference type="GO" id="GO:0061630">
    <property type="term" value="F:ubiquitin protein ligase activity"/>
    <property type="evidence" value="ECO:0007669"/>
    <property type="project" value="TreeGrafter"/>
</dbReference>
<dbReference type="PROSITE" id="PS00518">
    <property type="entry name" value="ZF_RING_1"/>
    <property type="match status" value="1"/>
</dbReference>
<feature type="compositionally biased region" description="Polar residues" evidence="10">
    <location>
        <begin position="406"/>
        <end position="417"/>
    </location>
</feature>
<dbReference type="SUPFAM" id="SSF50044">
    <property type="entry name" value="SH3-domain"/>
    <property type="match status" value="3"/>
</dbReference>
<dbReference type="InterPro" id="IPR050384">
    <property type="entry name" value="Endophilin_SH3RF"/>
</dbReference>
<feature type="region of interest" description="Disordered" evidence="10">
    <location>
        <begin position="455"/>
        <end position="478"/>
    </location>
</feature>
<dbReference type="EMBL" id="BMAT01009888">
    <property type="protein sequence ID" value="GFS15779.1"/>
    <property type="molecule type" value="Genomic_DNA"/>
</dbReference>
<dbReference type="PROSITE" id="PS50089">
    <property type="entry name" value="ZF_RING_2"/>
    <property type="match status" value="1"/>
</dbReference>
<gene>
    <name evidence="13" type="ORF">ElyMa_004941300</name>
</gene>
<dbReference type="AlphaFoldDB" id="A0AAV4IZ24"/>
<dbReference type="CDD" id="cd11783">
    <property type="entry name" value="SH3_SH3RF_3"/>
    <property type="match status" value="1"/>
</dbReference>
<feature type="region of interest" description="Disordered" evidence="10">
    <location>
        <begin position="701"/>
        <end position="725"/>
    </location>
</feature>
<evidence type="ECO:0000259" key="12">
    <source>
        <dbReference type="PROSITE" id="PS50089"/>
    </source>
</evidence>
<feature type="region of interest" description="Disordered" evidence="10">
    <location>
        <begin position="570"/>
        <end position="605"/>
    </location>
</feature>
<feature type="compositionally biased region" description="Polar residues" evidence="10">
    <location>
        <begin position="596"/>
        <end position="605"/>
    </location>
</feature>
<keyword evidence="5 8" id="KW-0863">Zinc-finger</keyword>
<feature type="compositionally biased region" description="Low complexity" evidence="10">
    <location>
        <begin position="396"/>
        <end position="405"/>
    </location>
</feature>
<evidence type="ECO:0000259" key="11">
    <source>
        <dbReference type="PROSITE" id="PS50002"/>
    </source>
</evidence>
<feature type="region of interest" description="Disordered" evidence="10">
    <location>
        <begin position="80"/>
        <end position="103"/>
    </location>
</feature>
<dbReference type="Pfam" id="PF07653">
    <property type="entry name" value="SH3_2"/>
    <property type="match status" value="1"/>
</dbReference>
<evidence type="ECO:0000256" key="3">
    <source>
        <dbReference type="ARBA" id="ARBA00022723"/>
    </source>
</evidence>